<dbReference type="Proteomes" id="UP000002007">
    <property type="component" value="Chromosome"/>
</dbReference>
<name>A9WQ99_RENSM</name>
<gene>
    <name evidence="1" type="ordered locus">RSal33209_0792</name>
</gene>
<organism evidence="1 2">
    <name type="scientific">Renibacterium salmoninarum (strain ATCC 33209 / DSM 20767 / JCM 11484 / NBRC 15589 / NCIMB 2235)</name>
    <dbReference type="NCBI Taxonomy" id="288705"/>
    <lineage>
        <taxon>Bacteria</taxon>
        <taxon>Bacillati</taxon>
        <taxon>Actinomycetota</taxon>
        <taxon>Actinomycetes</taxon>
        <taxon>Micrococcales</taxon>
        <taxon>Micrococcaceae</taxon>
        <taxon>Renibacterium</taxon>
    </lineage>
</organism>
<reference evidence="2" key="1">
    <citation type="journal article" date="2008" name="J. Bacteriol.">
        <title>Genome sequence of the fish pathogen Renibacterium salmoninarum suggests reductive evolution away from an environmental Arthrobacter ancestor.</title>
        <authorList>
            <person name="Wiens G.D."/>
            <person name="Rockey D.D."/>
            <person name="Wu Z."/>
            <person name="Chang J."/>
            <person name="Levy R."/>
            <person name="Crane S."/>
            <person name="Chen D.S."/>
            <person name="Capri G.R."/>
            <person name="Burnett J.R."/>
            <person name="Sudheesh P.S."/>
            <person name="Schipma M.J."/>
            <person name="Burd H."/>
            <person name="Bhattacharyya A."/>
            <person name="Rhodes L.D."/>
            <person name="Kaul R."/>
            <person name="Strom M.S."/>
        </authorList>
    </citation>
    <scope>NUCLEOTIDE SEQUENCE [LARGE SCALE GENOMIC DNA]</scope>
    <source>
        <strain evidence="2">ATCC 33209 / DSM 20767 / JCM 11484 / NBRC 15589 / NCIMB 2235</strain>
    </source>
</reference>
<evidence type="ECO:0000313" key="1">
    <source>
        <dbReference type="EMBL" id="ABY22539.1"/>
    </source>
</evidence>
<dbReference type="EMBL" id="CP000910">
    <property type="protein sequence ID" value="ABY22539.1"/>
    <property type="molecule type" value="Genomic_DNA"/>
</dbReference>
<dbReference type="STRING" id="288705.RSal33209_0792"/>
<protein>
    <submittedName>
        <fullName evidence="1">Uncharacterized protein</fullName>
    </submittedName>
</protein>
<accession>A9WQ99</accession>
<dbReference type="KEGG" id="rsa:RSal33209_0792"/>
<evidence type="ECO:0000313" key="2">
    <source>
        <dbReference type="Proteomes" id="UP000002007"/>
    </source>
</evidence>
<dbReference type="HOGENOM" id="CLU_3065406_0_0_11"/>
<keyword evidence="2" id="KW-1185">Reference proteome</keyword>
<sequence>MLKSRLGEQAKRVPTRSIPNFVIRIGPIFNKTMREIVPDLGIIKSTEAVPSEE</sequence>
<proteinExistence type="predicted"/>
<dbReference type="AlphaFoldDB" id="A9WQ99"/>